<evidence type="ECO:0000256" key="1">
    <source>
        <dbReference type="SAM" id="MobiDB-lite"/>
    </source>
</evidence>
<organism evidence="2 3">
    <name type="scientific">Fusarium piperis</name>
    <dbReference type="NCBI Taxonomy" id="1435070"/>
    <lineage>
        <taxon>Eukaryota</taxon>
        <taxon>Fungi</taxon>
        <taxon>Dikarya</taxon>
        <taxon>Ascomycota</taxon>
        <taxon>Pezizomycotina</taxon>
        <taxon>Sordariomycetes</taxon>
        <taxon>Hypocreomycetidae</taxon>
        <taxon>Hypocreales</taxon>
        <taxon>Nectriaceae</taxon>
        <taxon>Fusarium</taxon>
        <taxon>Fusarium solani species complex</taxon>
    </lineage>
</organism>
<evidence type="ECO:0000313" key="3">
    <source>
        <dbReference type="Proteomes" id="UP001140502"/>
    </source>
</evidence>
<comment type="caution">
    <text evidence="2">The sequence shown here is derived from an EMBL/GenBank/DDBJ whole genome shotgun (WGS) entry which is preliminary data.</text>
</comment>
<feature type="compositionally biased region" description="Acidic residues" evidence="1">
    <location>
        <begin position="12"/>
        <end position="31"/>
    </location>
</feature>
<protein>
    <submittedName>
        <fullName evidence="2">Uncharacterized protein</fullName>
    </submittedName>
</protein>
<proteinExistence type="predicted"/>
<sequence>MATGDVSKVDGLEEGQIDETNEVQDAQEDSDPGPVIEKWQPMIDAIVEATKEAFPASPAFDASSPSTFQTYWRGIFTSLKDSILKNQEMPQYLTEPPLPTFNATLFDNRHVLGCPCCQSDSEPAIELEKDKGVTKEDLMDAIIDAMYGEALPKVFVELAPMRDDDDDDDDDDDEETADAEIESEDGSEDDIADTAVFTNDSGVLIYAYSWMSSGNNDEGERIMYGDEPDVVLYCCRPDEFEKKTKSREKDLEHEGDSKGARESKL</sequence>
<evidence type="ECO:0000313" key="2">
    <source>
        <dbReference type="EMBL" id="KAJ4316471.1"/>
    </source>
</evidence>
<gene>
    <name evidence="2" type="ORF">N0V84_007827</name>
</gene>
<dbReference type="Proteomes" id="UP001140502">
    <property type="component" value="Unassembled WGS sequence"/>
</dbReference>
<name>A0A9W8W9B0_9HYPO</name>
<dbReference type="OrthoDB" id="5243768at2759"/>
<dbReference type="EMBL" id="JAPEUR010000180">
    <property type="protein sequence ID" value="KAJ4316471.1"/>
    <property type="molecule type" value="Genomic_DNA"/>
</dbReference>
<feature type="region of interest" description="Disordered" evidence="1">
    <location>
        <begin position="1"/>
        <end position="36"/>
    </location>
</feature>
<feature type="region of interest" description="Disordered" evidence="1">
    <location>
        <begin position="243"/>
        <end position="265"/>
    </location>
</feature>
<dbReference type="AlphaFoldDB" id="A0A9W8W9B0"/>
<accession>A0A9W8W9B0</accession>
<keyword evidence="3" id="KW-1185">Reference proteome</keyword>
<feature type="region of interest" description="Disordered" evidence="1">
    <location>
        <begin position="161"/>
        <end position="193"/>
    </location>
</feature>
<feature type="compositionally biased region" description="Acidic residues" evidence="1">
    <location>
        <begin position="163"/>
        <end position="192"/>
    </location>
</feature>
<reference evidence="2" key="1">
    <citation type="submission" date="2022-10" db="EMBL/GenBank/DDBJ databases">
        <title>Tapping the CABI collections for fungal endophytes: first genome assemblies for Collariella, Neodidymelliopsis, Ascochyta clinopodiicola, Didymella pomorum, Didymosphaeria variabile, Neocosmospora piperis and Neocucurbitaria cava.</title>
        <authorList>
            <person name="Hill R."/>
        </authorList>
    </citation>
    <scope>NUCLEOTIDE SEQUENCE</scope>
    <source>
        <strain evidence="2">IMI 366586</strain>
    </source>
</reference>